<evidence type="ECO:0000313" key="2">
    <source>
        <dbReference type="EMBL" id="EJK72217.1"/>
    </source>
</evidence>
<keyword evidence="3" id="KW-1185">Reference proteome</keyword>
<feature type="region of interest" description="Disordered" evidence="1">
    <location>
        <begin position="1"/>
        <end position="33"/>
    </location>
</feature>
<accession>K0TLX0</accession>
<sequence>MGSIADAPYPTFHTSGTCQPTHHRDFRSSDGRRQVEPVIGHEQPYRATDQWQGYSSASPCKDASKEQVYPVEVSLAALEPFLASHLQSGFSSGRLFTFVHNCGSSSGVTSTDINMMMIAAPVCTLYILARESFRGSHKKQEVKFNQICVAVRLVRLHLCRSRGQALGIVRLTSRSCLCGPSASQHASSAGELSSRPSSYLDLSTPAQSVTRVFREESQGRAGGGHSASKPEAHRCF</sequence>
<reference evidence="2 3" key="1">
    <citation type="journal article" date="2012" name="Genome Biol.">
        <title>Genome and low-iron response of an oceanic diatom adapted to chronic iron limitation.</title>
        <authorList>
            <person name="Lommer M."/>
            <person name="Specht M."/>
            <person name="Roy A.S."/>
            <person name="Kraemer L."/>
            <person name="Andreson R."/>
            <person name="Gutowska M.A."/>
            <person name="Wolf J."/>
            <person name="Bergner S.V."/>
            <person name="Schilhabel M.B."/>
            <person name="Klostermeier U.C."/>
            <person name="Beiko R.G."/>
            <person name="Rosenstiel P."/>
            <person name="Hippler M."/>
            <person name="Laroche J."/>
        </authorList>
    </citation>
    <scope>NUCLEOTIDE SEQUENCE [LARGE SCALE GENOMIC DNA]</scope>
    <source>
        <strain evidence="2 3">CCMP1005</strain>
    </source>
</reference>
<dbReference type="EMBL" id="AGNL01006181">
    <property type="protein sequence ID" value="EJK72217.1"/>
    <property type="molecule type" value="Genomic_DNA"/>
</dbReference>
<dbReference type="AlphaFoldDB" id="K0TLX0"/>
<evidence type="ECO:0000313" key="3">
    <source>
        <dbReference type="Proteomes" id="UP000266841"/>
    </source>
</evidence>
<protein>
    <submittedName>
        <fullName evidence="2">Uncharacterized protein</fullName>
    </submittedName>
</protein>
<name>K0TLX0_THAOC</name>
<comment type="caution">
    <text evidence="2">The sequence shown here is derived from an EMBL/GenBank/DDBJ whole genome shotgun (WGS) entry which is preliminary data.</text>
</comment>
<proteinExistence type="predicted"/>
<feature type="compositionally biased region" description="Basic and acidic residues" evidence="1">
    <location>
        <begin position="22"/>
        <end position="33"/>
    </location>
</feature>
<feature type="region of interest" description="Disordered" evidence="1">
    <location>
        <begin position="215"/>
        <end position="236"/>
    </location>
</feature>
<evidence type="ECO:0000256" key="1">
    <source>
        <dbReference type="SAM" id="MobiDB-lite"/>
    </source>
</evidence>
<gene>
    <name evidence="2" type="ORF">THAOC_06266</name>
</gene>
<dbReference type="Proteomes" id="UP000266841">
    <property type="component" value="Unassembled WGS sequence"/>
</dbReference>
<organism evidence="2 3">
    <name type="scientific">Thalassiosira oceanica</name>
    <name type="common">Marine diatom</name>
    <dbReference type="NCBI Taxonomy" id="159749"/>
    <lineage>
        <taxon>Eukaryota</taxon>
        <taxon>Sar</taxon>
        <taxon>Stramenopiles</taxon>
        <taxon>Ochrophyta</taxon>
        <taxon>Bacillariophyta</taxon>
        <taxon>Coscinodiscophyceae</taxon>
        <taxon>Thalassiosirophycidae</taxon>
        <taxon>Thalassiosirales</taxon>
        <taxon>Thalassiosiraceae</taxon>
        <taxon>Thalassiosira</taxon>
    </lineage>
</organism>